<sequence length="483" mass="55577">MIRKLLLLSLLTNICTTLLAQKPVILCGEAYKFKNKFNTINILEPQKNPVGDQFVYLAHIPVDSGAHFSYKLKLGRAQFIIVSYMNERQRLYVYPGDSVHVSFQKIDKPDTINNLILTYYKAFKENNQYSGNDAARIGFFSMLARKTGSLEGPGFMLSKDNANYLQILKTRVTDTYNQRLQLLHDAAQVHHFKPDFVEAAANEIRGIYLDNLLMAVFIGSTPEHDPAYFKEIQEENITWKKLRKSNAYLSFGYSYVMYYNYNPGGVRPSPEARLAAAFVRAANLKDDSVRNFFLTDIISRKMEDQVGNFAELMTRYQQICTNKAYVDGVMAIYQPSVLNKPLPEAVLNAPLMSNNYQLFTLRDVIKKGKPVFIDFWASWCGPCMKEIPILQHYKELYKDQIEFRFVSVDKKGKEVDWLKAIKDKNFLGEHYLIQDDALTNFAQLKTIPRYLIIDKEGKLNTFRGPNLLEDEKGFENALKAVLQ</sequence>
<dbReference type="SUPFAM" id="SSF52833">
    <property type="entry name" value="Thioredoxin-like"/>
    <property type="match status" value="1"/>
</dbReference>
<feature type="chain" id="PRO_5029883677" evidence="2">
    <location>
        <begin position="21"/>
        <end position="483"/>
    </location>
</feature>
<dbReference type="AlphaFoldDB" id="A0A7L5E094"/>
<evidence type="ECO:0000313" key="4">
    <source>
        <dbReference type="EMBL" id="QJD96441.1"/>
    </source>
</evidence>
<dbReference type="CDD" id="cd02966">
    <property type="entry name" value="TlpA_like_family"/>
    <property type="match status" value="1"/>
</dbReference>
<dbReference type="InterPro" id="IPR050553">
    <property type="entry name" value="Thioredoxin_ResA/DsbE_sf"/>
</dbReference>
<dbReference type="Pfam" id="PF13905">
    <property type="entry name" value="Thioredoxin_8"/>
    <property type="match status" value="1"/>
</dbReference>
<dbReference type="PROSITE" id="PS51352">
    <property type="entry name" value="THIOREDOXIN_2"/>
    <property type="match status" value="1"/>
</dbReference>
<evidence type="ECO:0000256" key="1">
    <source>
        <dbReference type="ARBA" id="ARBA00023284"/>
    </source>
</evidence>
<proteinExistence type="predicted"/>
<accession>A0A7L5E094</accession>
<dbReference type="RefSeq" id="WP_169607771.1">
    <property type="nucleotide sequence ID" value="NZ_CP051682.1"/>
</dbReference>
<dbReference type="PANTHER" id="PTHR42852:SF13">
    <property type="entry name" value="PROTEIN DIPZ"/>
    <property type="match status" value="1"/>
</dbReference>
<gene>
    <name evidence="4" type="ORF">HH214_11445</name>
</gene>
<protein>
    <submittedName>
        <fullName evidence="4">Redoxin family protein</fullName>
    </submittedName>
</protein>
<evidence type="ECO:0000256" key="2">
    <source>
        <dbReference type="SAM" id="SignalP"/>
    </source>
</evidence>
<evidence type="ECO:0000259" key="3">
    <source>
        <dbReference type="PROSITE" id="PS51352"/>
    </source>
</evidence>
<keyword evidence="5" id="KW-1185">Reference proteome</keyword>
<reference evidence="4 5" key="1">
    <citation type="submission" date="2020-04" db="EMBL/GenBank/DDBJ databases">
        <title>Genome sequencing of novel species.</title>
        <authorList>
            <person name="Heo J."/>
            <person name="Kim S.-J."/>
            <person name="Kim J.-S."/>
            <person name="Hong S.-B."/>
            <person name="Kwon S.-W."/>
        </authorList>
    </citation>
    <scope>NUCLEOTIDE SEQUENCE [LARGE SCALE GENOMIC DNA]</scope>
    <source>
        <strain evidence="4 5">F39-2</strain>
    </source>
</reference>
<dbReference type="Gene3D" id="3.40.30.10">
    <property type="entry name" value="Glutaredoxin"/>
    <property type="match status" value="1"/>
</dbReference>
<dbReference type="PROSITE" id="PS00194">
    <property type="entry name" value="THIOREDOXIN_1"/>
    <property type="match status" value="1"/>
</dbReference>
<keyword evidence="2" id="KW-0732">Signal</keyword>
<dbReference type="InterPro" id="IPR036249">
    <property type="entry name" value="Thioredoxin-like_sf"/>
</dbReference>
<dbReference type="EMBL" id="CP051682">
    <property type="protein sequence ID" value="QJD96441.1"/>
    <property type="molecule type" value="Genomic_DNA"/>
</dbReference>
<dbReference type="InterPro" id="IPR012336">
    <property type="entry name" value="Thioredoxin-like_fold"/>
</dbReference>
<keyword evidence="1" id="KW-0676">Redox-active center</keyword>
<dbReference type="InterPro" id="IPR017937">
    <property type="entry name" value="Thioredoxin_CS"/>
</dbReference>
<evidence type="ECO:0000313" key="5">
    <source>
        <dbReference type="Proteomes" id="UP000503278"/>
    </source>
</evidence>
<feature type="domain" description="Thioredoxin" evidence="3">
    <location>
        <begin position="336"/>
        <end position="483"/>
    </location>
</feature>
<dbReference type="PANTHER" id="PTHR42852">
    <property type="entry name" value="THIOL:DISULFIDE INTERCHANGE PROTEIN DSBE"/>
    <property type="match status" value="1"/>
</dbReference>
<dbReference type="Proteomes" id="UP000503278">
    <property type="component" value="Chromosome"/>
</dbReference>
<dbReference type="KEGG" id="mrob:HH214_11445"/>
<organism evidence="4 5">
    <name type="scientific">Mucilaginibacter robiniae</name>
    <dbReference type="NCBI Taxonomy" id="2728022"/>
    <lineage>
        <taxon>Bacteria</taxon>
        <taxon>Pseudomonadati</taxon>
        <taxon>Bacteroidota</taxon>
        <taxon>Sphingobacteriia</taxon>
        <taxon>Sphingobacteriales</taxon>
        <taxon>Sphingobacteriaceae</taxon>
        <taxon>Mucilaginibacter</taxon>
    </lineage>
</organism>
<dbReference type="InterPro" id="IPR013766">
    <property type="entry name" value="Thioredoxin_domain"/>
</dbReference>
<name>A0A7L5E094_9SPHI</name>
<feature type="signal peptide" evidence="2">
    <location>
        <begin position="1"/>
        <end position="20"/>
    </location>
</feature>